<dbReference type="InterPro" id="IPR044730">
    <property type="entry name" value="RNase_H-like_dom_plant"/>
</dbReference>
<dbReference type="Proteomes" id="UP000652761">
    <property type="component" value="Unassembled WGS sequence"/>
</dbReference>
<evidence type="ECO:0000313" key="3">
    <source>
        <dbReference type="Proteomes" id="UP000652761"/>
    </source>
</evidence>
<dbReference type="PANTHER" id="PTHR47723:SF20">
    <property type="entry name" value="RNASE H TYPE-1 DOMAIN-CONTAINING PROTEIN"/>
    <property type="match status" value="1"/>
</dbReference>
<gene>
    <name evidence="2" type="ORF">Taro_041799</name>
</gene>
<dbReference type="AlphaFoldDB" id="A0A843WMR1"/>
<dbReference type="Pfam" id="PF13456">
    <property type="entry name" value="RVT_3"/>
    <property type="match status" value="1"/>
</dbReference>
<proteinExistence type="predicted"/>
<keyword evidence="3" id="KW-1185">Reference proteome</keyword>
<evidence type="ECO:0000313" key="2">
    <source>
        <dbReference type="EMBL" id="MQM08946.1"/>
    </source>
</evidence>
<reference evidence="2" key="1">
    <citation type="submission" date="2017-07" db="EMBL/GenBank/DDBJ databases">
        <title>Taro Niue Genome Assembly and Annotation.</title>
        <authorList>
            <person name="Atibalentja N."/>
            <person name="Keating K."/>
            <person name="Fields C.J."/>
        </authorList>
    </citation>
    <scope>NUCLEOTIDE SEQUENCE</scope>
    <source>
        <strain evidence="2">Niue_2</strain>
        <tissue evidence="2">Leaf</tissue>
    </source>
</reference>
<dbReference type="GO" id="GO:0003676">
    <property type="term" value="F:nucleic acid binding"/>
    <property type="evidence" value="ECO:0007669"/>
    <property type="project" value="InterPro"/>
</dbReference>
<dbReference type="CDD" id="cd06222">
    <property type="entry name" value="RNase_H_like"/>
    <property type="match status" value="1"/>
</dbReference>
<dbReference type="PANTHER" id="PTHR47723">
    <property type="entry name" value="OS05G0353850 PROTEIN"/>
    <property type="match status" value="1"/>
</dbReference>
<evidence type="ECO:0000259" key="1">
    <source>
        <dbReference type="Pfam" id="PF13456"/>
    </source>
</evidence>
<dbReference type="InterPro" id="IPR012337">
    <property type="entry name" value="RNaseH-like_sf"/>
</dbReference>
<dbReference type="SUPFAM" id="SSF53098">
    <property type="entry name" value="Ribonuclease H-like"/>
    <property type="match status" value="1"/>
</dbReference>
<dbReference type="EMBL" id="NMUH01004247">
    <property type="protein sequence ID" value="MQM08946.1"/>
    <property type="molecule type" value="Genomic_DNA"/>
</dbReference>
<feature type="non-terminal residue" evidence="2">
    <location>
        <position position="1"/>
    </location>
</feature>
<dbReference type="InterPro" id="IPR036397">
    <property type="entry name" value="RNaseH_sf"/>
</dbReference>
<comment type="caution">
    <text evidence="2">The sequence shown here is derived from an EMBL/GenBank/DDBJ whole genome shotgun (WGS) entry which is preliminary data.</text>
</comment>
<dbReference type="GO" id="GO:0004523">
    <property type="term" value="F:RNA-DNA hybrid ribonuclease activity"/>
    <property type="evidence" value="ECO:0007669"/>
    <property type="project" value="InterPro"/>
</dbReference>
<accession>A0A843WMR1</accession>
<name>A0A843WMR1_COLES</name>
<feature type="domain" description="RNase H type-1" evidence="1">
    <location>
        <begin position="50"/>
        <end position="122"/>
    </location>
</feature>
<dbReference type="Gene3D" id="3.30.420.10">
    <property type="entry name" value="Ribonuclease H-like superfamily/Ribonuclease H"/>
    <property type="match status" value="1"/>
</dbReference>
<organism evidence="2 3">
    <name type="scientific">Colocasia esculenta</name>
    <name type="common">Wild taro</name>
    <name type="synonym">Arum esculentum</name>
    <dbReference type="NCBI Taxonomy" id="4460"/>
    <lineage>
        <taxon>Eukaryota</taxon>
        <taxon>Viridiplantae</taxon>
        <taxon>Streptophyta</taxon>
        <taxon>Embryophyta</taxon>
        <taxon>Tracheophyta</taxon>
        <taxon>Spermatophyta</taxon>
        <taxon>Magnoliopsida</taxon>
        <taxon>Liliopsida</taxon>
        <taxon>Araceae</taxon>
        <taxon>Aroideae</taxon>
        <taxon>Colocasieae</taxon>
        <taxon>Colocasia</taxon>
    </lineage>
</organism>
<sequence>VNIPTVVRWLHPPPRRLKLNVDGAFKLTTGGAGGGGFRSMIIRAYGINYALAAKAFALCDGLMICCNKGVVDVMVETDSLNLMQIVTRQTPCPWELSCIIHDMAATTQKIKAKIKHVPREAN</sequence>
<dbReference type="InterPro" id="IPR053151">
    <property type="entry name" value="RNase_H-like"/>
</dbReference>
<protein>
    <recommendedName>
        <fullName evidence="1">RNase H type-1 domain-containing protein</fullName>
    </recommendedName>
</protein>
<dbReference type="InterPro" id="IPR002156">
    <property type="entry name" value="RNaseH_domain"/>
</dbReference>